<dbReference type="InterPro" id="IPR013655">
    <property type="entry name" value="PAS_fold_3"/>
</dbReference>
<dbReference type="Gene3D" id="3.30.450.40">
    <property type="match status" value="1"/>
</dbReference>
<dbReference type="PANTHER" id="PTHR43304">
    <property type="entry name" value="PHYTOCHROME-LIKE PROTEIN CPH1"/>
    <property type="match status" value="1"/>
</dbReference>
<dbReference type="SUPFAM" id="SSF55874">
    <property type="entry name" value="ATPase domain of HSP90 chaperone/DNA topoisomerase II/histidine kinase"/>
    <property type="match status" value="1"/>
</dbReference>
<dbReference type="SUPFAM" id="SSF47384">
    <property type="entry name" value="Homodimeric domain of signal transducing histidine kinase"/>
    <property type="match status" value="1"/>
</dbReference>
<evidence type="ECO:0000256" key="4">
    <source>
        <dbReference type="ARBA" id="ARBA00012438"/>
    </source>
</evidence>
<dbReference type="eggNOG" id="COG2202">
    <property type="taxonomic scope" value="Bacteria"/>
</dbReference>
<gene>
    <name evidence="17" type="ordered locus">CJA_3358</name>
</gene>
<dbReference type="SMART" id="SM00091">
    <property type="entry name" value="PAS"/>
    <property type="match status" value="3"/>
</dbReference>
<evidence type="ECO:0000256" key="5">
    <source>
        <dbReference type="ARBA" id="ARBA00022475"/>
    </source>
</evidence>
<dbReference type="InterPro" id="IPR000014">
    <property type="entry name" value="PAS"/>
</dbReference>
<dbReference type="GO" id="GO:0045121">
    <property type="term" value="C:membrane raft"/>
    <property type="evidence" value="ECO:0007669"/>
    <property type="project" value="UniProtKB-SubCell"/>
</dbReference>
<feature type="domain" description="PAS" evidence="15">
    <location>
        <begin position="139"/>
        <end position="212"/>
    </location>
</feature>
<dbReference type="PROSITE" id="PS50109">
    <property type="entry name" value="HIS_KIN"/>
    <property type="match status" value="1"/>
</dbReference>
<dbReference type="EC" id="2.7.13.3" evidence="4"/>
<dbReference type="Pfam" id="PF00512">
    <property type="entry name" value="HisKA"/>
    <property type="match status" value="1"/>
</dbReference>
<evidence type="ECO:0000259" key="14">
    <source>
        <dbReference type="PROSITE" id="PS50109"/>
    </source>
</evidence>
<keyword evidence="5" id="KW-1003">Cell membrane</keyword>
<evidence type="ECO:0000256" key="3">
    <source>
        <dbReference type="ARBA" id="ARBA00004314"/>
    </source>
</evidence>
<evidence type="ECO:0000256" key="2">
    <source>
        <dbReference type="ARBA" id="ARBA00004236"/>
    </source>
</evidence>
<evidence type="ECO:0000313" key="17">
    <source>
        <dbReference type="EMBL" id="ACE84940.1"/>
    </source>
</evidence>
<dbReference type="PANTHER" id="PTHR43304:SF1">
    <property type="entry name" value="PAC DOMAIN-CONTAINING PROTEIN"/>
    <property type="match status" value="1"/>
</dbReference>
<evidence type="ECO:0000256" key="6">
    <source>
        <dbReference type="ARBA" id="ARBA00022553"/>
    </source>
</evidence>
<sequence>MVCEAPIAVISLIDAQRQWFKSCIGLGGEETERDLAFCAHAILQPDTLMEVRDAHLDPRFADHPFVLGEPRLRFYAGMPLEITPGIALGTLCIIDYVPRQLTPHQRQALMLLANQVVQLLQLHESNQRVKQQSIQLERERKNLDLVIRGANMGTWQWNVQTGEVILNERWASILGFTLAELSPMSIQAWEHMIHPDDLPAARQSLEQHFAEEMDFYDSKFRMCHKDGTWVWVYTRGRVLSRTDQGEPLWMFGTHADITELQVYQERLQASEERLQSMIRNFPGAVYRCENNPLWTMHYISPAIERLSGYLPESFMGDGAISLTQITHPEDIARHYYRVQMAVNRREPFDVVYRLLHRDGSWRYVQEVGTGIYDEQGQLQFLDGFIWDITQAEEARNAIQLNEQKLSSLYQLSPVAIALHRLADGAFVEGNPEFYRMLGYTAEEFPGLSYWDITPTEYAAAEMEQLESLHITGRYGPYEKHYLHKDGHQIPVLLNGVLIENSHREKQIWSIIQDITERKRIEQMKNEFVSAVSHELRTPLTSISGSLGLILNGMLGEVPVRARDMLVIAHKNALRLAHLINDLLDMEKLAAGKLDFYMQPQAVLPIVEQSIESMRGYAENYGVSLVFDAVAGDASVNIDAQRLQQVLTNFLSNAVKFSPEGSRVILRMRVQGRELCLAVTDQGPGISDEFRTRIFQKFSQADASSSRQRGGTGLGLAISKELVERMGGNIGFDSIPGEGATFYACFPLLTDGRMQSTVGEGS</sequence>
<evidence type="ECO:0000256" key="11">
    <source>
        <dbReference type="ARBA" id="ARBA00023012"/>
    </source>
</evidence>
<dbReference type="SMART" id="SM00065">
    <property type="entry name" value="GAF"/>
    <property type="match status" value="1"/>
</dbReference>
<dbReference type="InterPro" id="IPR035965">
    <property type="entry name" value="PAS-like_dom_sf"/>
</dbReference>
<dbReference type="eggNOG" id="COG2205">
    <property type="taxonomic scope" value="Bacteria"/>
</dbReference>
<dbReference type="InterPro" id="IPR005467">
    <property type="entry name" value="His_kinase_dom"/>
</dbReference>
<dbReference type="InterPro" id="IPR003661">
    <property type="entry name" value="HisK_dim/P_dom"/>
</dbReference>
<evidence type="ECO:0000256" key="10">
    <source>
        <dbReference type="ARBA" id="ARBA00022840"/>
    </source>
</evidence>
<evidence type="ECO:0000259" key="16">
    <source>
        <dbReference type="PROSITE" id="PS50113"/>
    </source>
</evidence>
<dbReference type="PROSITE" id="PS50113">
    <property type="entry name" value="PAC"/>
    <property type="match status" value="3"/>
</dbReference>
<dbReference type="Gene3D" id="3.30.565.10">
    <property type="entry name" value="Histidine kinase-like ATPase, C-terminal domain"/>
    <property type="match status" value="1"/>
</dbReference>
<dbReference type="Pfam" id="PF01590">
    <property type="entry name" value="GAF"/>
    <property type="match status" value="1"/>
</dbReference>
<feature type="domain" description="PAC" evidence="16">
    <location>
        <begin position="475"/>
        <end position="526"/>
    </location>
</feature>
<dbReference type="InterPro" id="IPR036890">
    <property type="entry name" value="HATPase_C_sf"/>
</dbReference>
<keyword evidence="12" id="KW-0472">Membrane</keyword>
<dbReference type="InterPro" id="IPR003018">
    <property type="entry name" value="GAF"/>
</dbReference>
<evidence type="ECO:0000256" key="9">
    <source>
        <dbReference type="ARBA" id="ARBA00022777"/>
    </source>
</evidence>
<evidence type="ECO:0000256" key="8">
    <source>
        <dbReference type="ARBA" id="ARBA00022741"/>
    </source>
</evidence>
<dbReference type="eggNOG" id="COG2203">
    <property type="taxonomic scope" value="Bacteria"/>
</dbReference>
<dbReference type="HOGENOM" id="CLU_393164_0_0_6"/>
<proteinExistence type="predicted"/>
<reference evidence="17 18" key="1">
    <citation type="journal article" date="2008" name="J. Bacteriol.">
        <title>Insights into plant cell wall degradation from the genome sequence of the soil bacterium Cellvibrio japonicus.</title>
        <authorList>
            <person name="Deboy R.T."/>
            <person name="Mongodin E.F."/>
            <person name="Fouts D.E."/>
            <person name="Tailford L.E."/>
            <person name="Khouri H."/>
            <person name="Emerson J.B."/>
            <person name="Mohamoud Y."/>
            <person name="Watkins K."/>
            <person name="Henrissat B."/>
            <person name="Gilbert H.J."/>
            <person name="Nelson K.E."/>
        </authorList>
    </citation>
    <scope>NUCLEOTIDE SEQUENCE [LARGE SCALE GENOMIC DNA]</scope>
    <source>
        <strain evidence="17 18">Ueda107</strain>
    </source>
</reference>
<dbReference type="InterPro" id="IPR004358">
    <property type="entry name" value="Sig_transdc_His_kin-like_C"/>
</dbReference>
<dbReference type="SUPFAM" id="SSF55785">
    <property type="entry name" value="PYP-like sensor domain (PAS domain)"/>
    <property type="match status" value="3"/>
</dbReference>
<dbReference type="SMART" id="SM00086">
    <property type="entry name" value="PAC"/>
    <property type="match status" value="3"/>
</dbReference>
<dbReference type="GO" id="GO:0000155">
    <property type="term" value="F:phosphorelay sensor kinase activity"/>
    <property type="evidence" value="ECO:0007669"/>
    <property type="project" value="InterPro"/>
</dbReference>
<keyword evidence="8" id="KW-0547">Nucleotide-binding</keyword>
<dbReference type="FunFam" id="1.10.287.130:FF:000001">
    <property type="entry name" value="Two-component sensor histidine kinase"/>
    <property type="match status" value="1"/>
</dbReference>
<dbReference type="InterPro" id="IPR052162">
    <property type="entry name" value="Sensor_kinase/Photoreceptor"/>
</dbReference>
<keyword evidence="7" id="KW-0808">Transferase</keyword>
<keyword evidence="13" id="KW-0175">Coiled coil</keyword>
<dbReference type="PROSITE" id="PS50112">
    <property type="entry name" value="PAS"/>
    <property type="match status" value="2"/>
</dbReference>
<dbReference type="GO" id="GO:0005524">
    <property type="term" value="F:ATP binding"/>
    <property type="evidence" value="ECO:0007669"/>
    <property type="project" value="UniProtKB-KW"/>
</dbReference>
<dbReference type="GO" id="GO:0005886">
    <property type="term" value="C:plasma membrane"/>
    <property type="evidence" value="ECO:0007669"/>
    <property type="project" value="UniProtKB-SubCell"/>
</dbReference>
<protein>
    <recommendedName>
        <fullName evidence="4">histidine kinase</fullName>
        <ecNumber evidence="4">2.7.13.3</ecNumber>
    </recommendedName>
</protein>
<dbReference type="CDD" id="cd16922">
    <property type="entry name" value="HATPase_EvgS-ArcB-TorS-like"/>
    <property type="match status" value="1"/>
</dbReference>
<feature type="domain" description="Histidine kinase" evidence="14">
    <location>
        <begin position="530"/>
        <end position="749"/>
    </location>
</feature>
<dbReference type="InterPro" id="IPR029016">
    <property type="entry name" value="GAF-like_dom_sf"/>
</dbReference>
<dbReference type="CDD" id="cd00130">
    <property type="entry name" value="PAS"/>
    <property type="match status" value="3"/>
</dbReference>
<organism evidence="17 18">
    <name type="scientific">Cellvibrio japonicus (strain Ueda107)</name>
    <name type="common">Pseudomonas fluorescens subsp. cellulosa</name>
    <dbReference type="NCBI Taxonomy" id="498211"/>
    <lineage>
        <taxon>Bacteria</taxon>
        <taxon>Pseudomonadati</taxon>
        <taxon>Pseudomonadota</taxon>
        <taxon>Gammaproteobacteria</taxon>
        <taxon>Cellvibrionales</taxon>
        <taxon>Cellvibrionaceae</taxon>
        <taxon>Cellvibrio</taxon>
    </lineage>
</organism>
<accession>B3PF44</accession>
<dbReference type="KEGG" id="cja:CJA_3358"/>
<evidence type="ECO:0000256" key="7">
    <source>
        <dbReference type="ARBA" id="ARBA00022679"/>
    </source>
</evidence>
<feature type="domain" description="PAC" evidence="16">
    <location>
        <begin position="348"/>
        <end position="400"/>
    </location>
</feature>
<keyword evidence="9" id="KW-0418">Kinase</keyword>
<dbReference type="FunFam" id="3.30.565.10:FF:000023">
    <property type="entry name" value="PAS domain-containing sensor histidine kinase"/>
    <property type="match status" value="1"/>
</dbReference>
<dbReference type="InterPro" id="IPR000700">
    <property type="entry name" value="PAS-assoc_C"/>
</dbReference>
<dbReference type="NCBIfam" id="TIGR00229">
    <property type="entry name" value="sensory_box"/>
    <property type="match status" value="3"/>
</dbReference>
<dbReference type="STRING" id="498211.CJA_3358"/>
<dbReference type="Pfam" id="PF08447">
    <property type="entry name" value="PAS_3"/>
    <property type="match status" value="2"/>
</dbReference>
<feature type="domain" description="PAC" evidence="16">
    <location>
        <begin position="216"/>
        <end position="269"/>
    </location>
</feature>
<evidence type="ECO:0000259" key="15">
    <source>
        <dbReference type="PROSITE" id="PS50112"/>
    </source>
</evidence>
<dbReference type="Gene3D" id="1.10.287.130">
    <property type="match status" value="1"/>
</dbReference>
<evidence type="ECO:0000256" key="12">
    <source>
        <dbReference type="ARBA" id="ARBA00023136"/>
    </source>
</evidence>
<comment type="subcellular location">
    <subcellularLocation>
        <location evidence="2">Cell membrane</location>
    </subcellularLocation>
    <subcellularLocation>
        <location evidence="3">Membrane raft</location>
        <topology evidence="3">Multi-pass membrane protein</topology>
    </subcellularLocation>
</comment>
<dbReference type="Pfam" id="PF13426">
    <property type="entry name" value="PAS_9"/>
    <property type="match status" value="1"/>
</dbReference>
<comment type="catalytic activity">
    <reaction evidence="1">
        <text>ATP + protein L-histidine = ADP + protein N-phospho-L-histidine.</text>
        <dbReference type="EC" id="2.7.13.3"/>
    </reaction>
</comment>
<dbReference type="Proteomes" id="UP000001036">
    <property type="component" value="Chromosome"/>
</dbReference>
<dbReference type="SUPFAM" id="SSF55781">
    <property type="entry name" value="GAF domain-like"/>
    <property type="match status" value="1"/>
</dbReference>
<feature type="coiled-coil region" evidence="13">
    <location>
        <begin position="119"/>
        <end position="146"/>
    </location>
</feature>
<evidence type="ECO:0000256" key="1">
    <source>
        <dbReference type="ARBA" id="ARBA00000085"/>
    </source>
</evidence>
<keyword evidence="18" id="KW-1185">Reference proteome</keyword>
<dbReference type="InterPro" id="IPR001610">
    <property type="entry name" value="PAC"/>
</dbReference>
<dbReference type="Gene3D" id="3.30.450.20">
    <property type="entry name" value="PAS domain"/>
    <property type="match status" value="3"/>
</dbReference>
<evidence type="ECO:0000313" key="18">
    <source>
        <dbReference type="Proteomes" id="UP000001036"/>
    </source>
</evidence>
<dbReference type="AlphaFoldDB" id="B3PF44"/>
<dbReference type="EMBL" id="CP000934">
    <property type="protein sequence ID" value="ACE84940.1"/>
    <property type="molecule type" value="Genomic_DNA"/>
</dbReference>
<evidence type="ECO:0000256" key="13">
    <source>
        <dbReference type="SAM" id="Coils"/>
    </source>
</evidence>
<feature type="domain" description="PAS" evidence="15">
    <location>
        <begin position="270"/>
        <end position="345"/>
    </location>
</feature>
<dbReference type="CDD" id="cd00082">
    <property type="entry name" value="HisKA"/>
    <property type="match status" value="1"/>
</dbReference>
<dbReference type="InterPro" id="IPR003594">
    <property type="entry name" value="HATPase_dom"/>
</dbReference>
<keyword evidence="11" id="KW-0902">Two-component regulatory system</keyword>
<dbReference type="InterPro" id="IPR036097">
    <property type="entry name" value="HisK_dim/P_sf"/>
</dbReference>
<keyword evidence="10" id="KW-0067">ATP-binding</keyword>
<dbReference type="PRINTS" id="PR00344">
    <property type="entry name" value="BCTRLSENSOR"/>
</dbReference>
<keyword evidence="6" id="KW-0597">Phosphoprotein</keyword>
<name>B3PF44_CELJU</name>
<dbReference type="Pfam" id="PF02518">
    <property type="entry name" value="HATPase_c"/>
    <property type="match status" value="1"/>
</dbReference>
<dbReference type="SMART" id="SM00387">
    <property type="entry name" value="HATPase_c"/>
    <property type="match status" value="1"/>
</dbReference>
<dbReference type="SMART" id="SM00388">
    <property type="entry name" value="HisKA"/>
    <property type="match status" value="1"/>
</dbReference>